<keyword evidence="5" id="KW-1185">Reference proteome</keyword>
<organism evidence="4 5">
    <name type="scientific">Clitoria ternatea</name>
    <name type="common">Butterfly pea</name>
    <dbReference type="NCBI Taxonomy" id="43366"/>
    <lineage>
        <taxon>Eukaryota</taxon>
        <taxon>Viridiplantae</taxon>
        <taxon>Streptophyta</taxon>
        <taxon>Embryophyta</taxon>
        <taxon>Tracheophyta</taxon>
        <taxon>Spermatophyta</taxon>
        <taxon>Magnoliopsida</taxon>
        <taxon>eudicotyledons</taxon>
        <taxon>Gunneridae</taxon>
        <taxon>Pentapetalae</taxon>
        <taxon>rosids</taxon>
        <taxon>fabids</taxon>
        <taxon>Fabales</taxon>
        <taxon>Fabaceae</taxon>
        <taxon>Papilionoideae</taxon>
        <taxon>50 kb inversion clade</taxon>
        <taxon>NPAAA clade</taxon>
        <taxon>indigoferoid/millettioid clade</taxon>
        <taxon>Phaseoleae</taxon>
        <taxon>Clitoria</taxon>
    </lineage>
</organism>
<dbReference type="FunFam" id="3.30.559.10:FF:000008">
    <property type="entry name" value="Tryptamine hydroxycinnamoyl transferase"/>
    <property type="match status" value="1"/>
</dbReference>
<dbReference type="Pfam" id="PF02458">
    <property type="entry name" value="Transferase"/>
    <property type="match status" value="1"/>
</dbReference>
<protein>
    <submittedName>
        <fullName evidence="4">Uncharacterized protein</fullName>
    </submittedName>
</protein>
<dbReference type="InterPro" id="IPR051283">
    <property type="entry name" value="Sec_Metabolite_Acyltrans"/>
</dbReference>
<reference evidence="4 5" key="1">
    <citation type="submission" date="2024-01" db="EMBL/GenBank/DDBJ databases">
        <title>The genomes of 5 underutilized Papilionoideae crops provide insights into root nodulation and disease resistance.</title>
        <authorList>
            <person name="Yuan L."/>
        </authorList>
    </citation>
    <scope>NUCLEOTIDE SEQUENCE [LARGE SCALE GENOMIC DNA]</scope>
    <source>
        <strain evidence="4">LY-2023</strain>
        <tissue evidence="4">Leaf</tissue>
    </source>
</reference>
<evidence type="ECO:0000256" key="3">
    <source>
        <dbReference type="ARBA" id="ARBA00023315"/>
    </source>
</evidence>
<evidence type="ECO:0000313" key="5">
    <source>
        <dbReference type="Proteomes" id="UP001359559"/>
    </source>
</evidence>
<sequence length="456" mass="50976">MSPPAVERVSECFVTPESPTQESNQICHLAPWDIAMLSVNYIQKGMLFKKPTPLVDPQHFIQNLLNNLKHSLSLALSHFYPLAGRLVTQKTQDPPSYVVFVDCKNSPGAKFIYATLNMTISDILSPIDVPPIVQSLFDHHKAVNHDGHIMSLLSIQVTELLDGVFIGCSMNHSIGDGTSYWNFLNTWSEIFQASASSNVPISHHPIHNRWFPQGCDPLINLPFKHHDEFISRLEAPKLRERIFHFTADSIAKLKAKANSESNTTKISSFQSLSALVWRSITRARCQLPDQRISCKLATNNRSRMEPPLPKEYFGNLIYAVGAETTAGELLEHDLGWAAWELHLAVVNHSDKVVKNWVKEWLKSPAVFQTERLFGPYTVVMGSSPRFNVYGNEFGMGKAVAARSGYANKFDGKVTSYPGREGGGSVDLEVCLLPDRMSALESDEEFMNAVSMSNPLY</sequence>
<proteinExistence type="inferred from homology"/>
<dbReference type="GO" id="GO:0016746">
    <property type="term" value="F:acyltransferase activity"/>
    <property type="evidence" value="ECO:0007669"/>
    <property type="project" value="UniProtKB-KW"/>
</dbReference>
<accession>A0AAN9K6J2</accession>
<dbReference type="PANTHER" id="PTHR31896:SF12">
    <property type="entry name" value="HXXXD-TYPE ACYL-TRANSFERASE FAMILY PROTEIN"/>
    <property type="match status" value="1"/>
</dbReference>
<comment type="caution">
    <text evidence="4">The sequence shown here is derived from an EMBL/GenBank/DDBJ whole genome shotgun (WGS) entry which is preliminary data.</text>
</comment>
<dbReference type="Proteomes" id="UP001359559">
    <property type="component" value="Unassembled WGS sequence"/>
</dbReference>
<evidence type="ECO:0000256" key="2">
    <source>
        <dbReference type="ARBA" id="ARBA00022679"/>
    </source>
</evidence>
<dbReference type="InterPro" id="IPR023213">
    <property type="entry name" value="CAT-like_dom_sf"/>
</dbReference>
<gene>
    <name evidence="4" type="ORF">RJT34_08600</name>
</gene>
<dbReference type="AlphaFoldDB" id="A0AAN9K6J2"/>
<keyword evidence="2" id="KW-0808">Transferase</keyword>
<dbReference type="EMBL" id="JAYKXN010000002">
    <property type="protein sequence ID" value="KAK7310841.1"/>
    <property type="molecule type" value="Genomic_DNA"/>
</dbReference>
<dbReference type="Gene3D" id="3.30.559.10">
    <property type="entry name" value="Chloramphenicol acetyltransferase-like domain"/>
    <property type="match status" value="2"/>
</dbReference>
<dbReference type="PANTHER" id="PTHR31896">
    <property type="entry name" value="FAMILY REGULATORY PROTEIN, PUTATIVE (AFU_ORTHOLOGUE AFUA_3G14730)-RELATED"/>
    <property type="match status" value="1"/>
</dbReference>
<evidence type="ECO:0000256" key="1">
    <source>
        <dbReference type="ARBA" id="ARBA00009861"/>
    </source>
</evidence>
<name>A0AAN9K6J2_CLITE</name>
<keyword evidence="3" id="KW-0012">Acyltransferase</keyword>
<evidence type="ECO:0000313" key="4">
    <source>
        <dbReference type="EMBL" id="KAK7310841.1"/>
    </source>
</evidence>
<comment type="similarity">
    <text evidence="1">Belongs to the plant acyltransferase family.</text>
</comment>